<dbReference type="Proteomes" id="UP000652761">
    <property type="component" value="Unassembled WGS sequence"/>
</dbReference>
<dbReference type="AlphaFoldDB" id="A0A843VPU9"/>
<evidence type="ECO:0000313" key="4">
    <source>
        <dbReference type="Proteomes" id="UP000652761"/>
    </source>
</evidence>
<accession>A0A843VPU9</accession>
<dbReference type="PANTHER" id="PTHR33286:SF1">
    <property type="entry name" value="OS01G0800600 PROTEIN"/>
    <property type="match status" value="1"/>
</dbReference>
<name>A0A843VPU9_COLES</name>
<keyword evidence="4" id="KW-1185">Reference proteome</keyword>
<comment type="caution">
    <text evidence="3">The sequence shown here is derived from an EMBL/GenBank/DDBJ whole genome shotgun (WGS) entry which is preliminary data.</text>
</comment>
<organism evidence="3 4">
    <name type="scientific">Colocasia esculenta</name>
    <name type="common">Wild taro</name>
    <name type="synonym">Arum esculentum</name>
    <dbReference type="NCBI Taxonomy" id="4460"/>
    <lineage>
        <taxon>Eukaryota</taxon>
        <taxon>Viridiplantae</taxon>
        <taxon>Streptophyta</taxon>
        <taxon>Embryophyta</taxon>
        <taxon>Tracheophyta</taxon>
        <taxon>Spermatophyta</taxon>
        <taxon>Magnoliopsida</taxon>
        <taxon>Liliopsida</taxon>
        <taxon>Araceae</taxon>
        <taxon>Aroideae</taxon>
        <taxon>Colocasieae</taxon>
        <taxon>Colocasia</taxon>
    </lineage>
</organism>
<dbReference type="Pfam" id="PF14368">
    <property type="entry name" value="LTP_2"/>
    <property type="match status" value="1"/>
</dbReference>
<dbReference type="InterPro" id="IPR036312">
    <property type="entry name" value="Bifun_inhib/LTP/seed_sf"/>
</dbReference>
<proteinExistence type="predicted"/>
<dbReference type="Gene3D" id="1.10.110.10">
    <property type="entry name" value="Plant lipid-transfer and hydrophobic proteins"/>
    <property type="match status" value="1"/>
</dbReference>
<reference evidence="3" key="1">
    <citation type="submission" date="2017-07" db="EMBL/GenBank/DDBJ databases">
        <title>Taro Niue Genome Assembly and Annotation.</title>
        <authorList>
            <person name="Atibalentja N."/>
            <person name="Keating K."/>
            <person name="Fields C.J."/>
        </authorList>
    </citation>
    <scope>NUCLEOTIDE SEQUENCE</scope>
    <source>
        <strain evidence="3">Niue_2</strain>
        <tissue evidence="3">Leaf</tissue>
    </source>
</reference>
<keyword evidence="1" id="KW-0732">Signal</keyword>
<dbReference type="InterPro" id="IPR016140">
    <property type="entry name" value="Bifunc_inhib/LTP/seed_store"/>
</dbReference>
<gene>
    <name evidence="3" type="ORF">Taro_029014</name>
</gene>
<sequence length="169" mass="18752">MKVLVLMLLVVVVSLSGVRRQALGYSDCEDDDIYGLQGHCREAVWVGEAAVEPSSDCCYFVQQRTSLACVCQYVVTRKHEKYISMKKIAHLARYCGVPLQPGTKLQDPAAAMSLPDSVQSQHSVGGRIGLRIWQKLLCDIGDKKRYLTIDMVFKLRNALRSAGGSIGRF</sequence>
<dbReference type="SUPFAM" id="SSF47699">
    <property type="entry name" value="Bifunctional inhibitor/lipid-transfer protein/seed storage 2S albumin"/>
    <property type="match status" value="1"/>
</dbReference>
<feature type="signal peptide" evidence="1">
    <location>
        <begin position="1"/>
        <end position="24"/>
    </location>
</feature>
<protein>
    <recommendedName>
        <fullName evidence="2">Bifunctional inhibitor/plant lipid transfer protein/seed storage helical domain-containing protein</fullName>
    </recommendedName>
</protein>
<dbReference type="OrthoDB" id="653734at2759"/>
<evidence type="ECO:0000256" key="1">
    <source>
        <dbReference type="SAM" id="SignalP"/>
    </source>
</evidence>
<feature type="chain" id="PRO_5032934417" description="Bifunctional inhibitor/plant lipid transfer protein/seed storage helical domain-containing protein" evidence="1">
    <location>
        <begin position="25"/>
        <end position="169"/>
    </location>
</feature>
<evidence type="ECO:0000259" key="2">
    <source>
        <dbReference type="Pfam" id="PF14368"/>
    </source>
</evidence>
<feature type="domain" description="Bifunctional inhibitor/plant lipid transfer protein/seed storage helical" evidence="2">
    <location>
        <begin position="12"/>
        <end position="102"/>
    </location>
</feature>
<evidence type="ECO:0000313" key="3">
    <source>
        <dbReference type="EMBL" id="MQL96337.1"/>
    </source>
</evidence>
<dbReference type="PANTHER" id="PTHR33286">
    <property type="entry name" value="BIFUNCTIONAL INHIBITOR/LIPID-TRANSFER PROTEIN/SEED STORAGE 2S ALBUMIN SUPERFAMILY PROTEIN"/>
    <property type="match status" value="1"/>
</dbReference>
<dbReference type="EMBL" id="NMUH01001907">
    <property type="protein sequence ID" value="MQL96337.1"/>
    <property type="molecule type" value="Genomic_DNA"/>
</dbReference>